<proteinExistence type="predicted"/>
<evidence type="ECO:0000313" key="2">
    <source>
        <dbReference type="Proteomes" id="UP001429984"/>
    </source>
</evidence>
<accession>A0ABS0BBH7</accession>
<keyword evidence="2" id="KW-1185">Reference proteome</keyword>
<organism evidence="1 2">
    <name type="scientific">Lysobacter niastensis</name>
    <dbReference type="NCBI Taxonomy" id="380629"/>
    <lineage>
        <taxon>Bacteria</taxon>
        <taxon>Pseudomonadati</taxon>
        <taxon>Pseudomonadota</taxon>
        <taxon>Gammaproteobacteria</taxon>
        <taxon>Lysobacterales</taxon>
        <taxon>Lysobacteraceae</taxon>
        <taxon>Lysobacter</taxon>
    </lineage>
</organism>
<reference evidence="1 2" key="1">
    <citation type="submission" date="2020-11" db="EMBL/GenBank/DDBJ databases">
        <title>Draft Genome Sequence and Secondary Metabolite Biosynthetic Potential of the Lysobacter niastensis Type strain DSM 18481.</title>
        <authorList>
            <person name="Turrini P."/>
            <person name="Artuso I."/>
            <person name="Tescari M."/>
            <person name="Lugli G.A."/>
            <person name="Frangipani E."/>
            <person name="Ventura M."/>
            <person name="Visca P."/>
        </authorList>
    </citation>
    <scope>NUCLEOTIDE SEQUENCE [LARGE SCALE GENOMIC DNA]</scope>
    <source>
        <strain evidence="1 2">DSM 18481</strain>
    </source>
</reference>
<dbReference type="Proteomes" id="UP001429984">
    <property type="component" value="Unassembled WGS sequence"/>
</dbReference>
<sequence length="90" mass="10007">MPNLHPRIEELQRRIAAQLERHGDEDEVIHLWCGYLAALLEWGLIGDDAYNAASALLPRVGGTVLIDMFSHARPATERGAARPRVLRIVG</sequence>
<evidence type="ECO:0000313" key="1">
    <source>
        <dbReference type="EMBL" id="MBF6025032.1"/>
    </source>
</evidence>
<dbReference type="EMBL" id="JADLZT010000007">
    <property type="protein sequence ID" value="MBF6025032.1"/>
    <property type="molecule type" value="Genomic_DNA"/>
</dbReference>
<comment type="caution">
    <text evidence="1">The sequence shown here is derived from an EMBL/GenBank/DDBJ whole genome shotgun (WGS) entry which is preliminary data.</text>
</comment>
<gene>
    <name evidence="1" type="ORF">IU514_13455</name>
</gene>
<protein>
    <submittedName>
        <fullName evidence="1">Uncharacterized protein</fullName>
    </submittedName>
</protein>
<name>A0ABS0BBH7_9GAMM</name>